<proteinExistence type="inferred from homology"/>
<dbReference type="SUPFAM" id="SSF55821">
    <property type="entry name" value="YrdC/RibB"/>
    <property type="match status" value="1"/>
</dbReference>
<dbReference type="GO" id="GO:0002949">
    <property type="term" value="P:tRNA threonylcarbamoyladenosine modification"/>
    <property type="evidence" value="ECO:0007669"/>
    <property type="project" value="UniProtKB-UniRule"/>
</dbReference>
<dbReference type="PANTHER" id="PTHR17490">
    <property type="entry name" value="SUA5"/>
    <property type="match status" value="1"/>
</dbReference>
<dbReference type="FunFam" id="3.90.870.10:FF:000004">
    <property type="entry name" value="Threonylcarbamoyl-AMP synthase"/>
    <property type="match status" value="1"/>
</dbReference>
<reference evidence="12" key="1">
    <citation type="submission" date="2016-10" db="EMBL/GenBank/DDBJ databases">
        <authorList>
            <person name="Varghese N."/>
            <person name="Submissions S."/>
        </authorList>
    </citation>
    <scope>NUCLEOTIDE SEQUENCE [LARGE SCALE GENOMIC DNA]</scope>
    <source>
        <strain evidence="12">DSM 23317</strain>
    </source>
</reference>
<protein>
    <recommendedName>
        <fullName evidence="9">Threonylcarbamoyl-AMP synthase</fullName>
        <shortName evidence="9">TC-AMP synthase</shortName>
        <ecNumber evidence="9">2.7.7.87</ecNumber>
    </recommendedName>
    <alternativeName>
        <fullName evidence="9">L-threonylcarbamoyladenylate synthase</fullName>
    </alternativeName>
    <alternativeName>
        <fullName evidence="9">t(6)A37 threonylcarbamoyladenosine biosynthesis protein TsaC</fullName>
    </alternativeName>
    <alternativeName>
        <fullName evidence="9">tRNA threonylcarbamoyladenosine biosynthesis protein TsaC</fullName>
    </alternativeName>
</protein>
<dbReference type="EMBL" id="FNEM01000022">
    <property type="protein sequence ID" value="SDK24418.1"/>
    <property type="molecule type" value="Genomic_DNA"/>
</dbReference>
<comment type="catalytic activity">
    <reaction evidence="8 9">
        <text>L-threonine + hydrogencarbonate + ATP = L-threonylcarbamoyladenylate + diphosphate + H2O</text>
        <dbReference type="Rhea" id="RHEA:36407"/>
        <dbReference type="ChEBI" id="CHEBI:15377"/>
        <dbReference type="ChEBI" id="CHEBI:17544"/>
        <dbReference type="ChEBI" id="CHEBI:30616"/>
        <dbReference type="ChEBI" id="CHEBI:33019"/>
        <dbReference type="ChEBI" id="CHEBI:57926"/>
        <dbReference type="ChEBI" id="CHEBI:73682"/>
        <dbReference type="EC" id="2.7.7.87"/>
    </reaction>
</comment>
<dbReference type="GO" id="GO:0003725">
    <property type="term" value="F:double-stranded RNA binding"/>
    <property type="evidence" value="ECO:0007669"/>
    <property type="project" value="InterPro"/>
</dbReference>
<evidence type="ECO:0000256" key="6">
    <source>
        <dbReference type="ARBA" id="ARBA00022741"/>
    </source>
</evidence>
<dbReference type="PANTHER" id="PTHR17490:SF18">
    <property type="entry name" value="THREONYLCARBAMOYL-AMP SYNTHASE"/>
    <property type="match status" value="1"/>
</dbReference>
<dbReference type="GO" id="GO:0061710">
    <property type="term" value="F:L-threonylcarbamoyladenylate synthase"/>
    <property type="evidence" value="ECO:0007669"/>
    <property type="project" value="UniProtKB-EC"/>
</dbReference>
<dbReference type="RefSeq" id="WP_090368054.1">
    <property type="nucleotide sequence ID" value="NZ_FNEM01000022.1"/>
</dbReference>
<keyword evidence="6 9" id="KW-0547">Nucleotide-binding</keyword>
<keyword evidence="5 9" id="KW-0548">Nucleotidyltransferase</keyword>
<dbReference type="Pfam" id="PF01300">
    <property type="entry name" value="Sua5_yciO_yrdC"/>
    <property type="match status" value="1"/>
</dbReference>
<dbReference type="OrthoDB" id="9814580at2"/>
<dbReference type="InterPro" id="IPR006070">
    <property type="entry name" value="Sua5-like_dom"/>
</dbReference>
<evidence type="ECO:0000256" key="9">
    <source>
        <dbReference type="HAMAP-Rule" id="MF_01852"/>
    </source>
</evidence>
<dbReference type="Proteomes" id="UP000199527">
    <property type="component" value="Unassembled WGS sequence"/>
</dbReference>
<feature type="domain" description="YrdC-like" evidence="10">
    <location>
        <begin position="4"/>
        <end position="188"/>
    </location>
</feature>
<dbReference type="NCBIfam" id="TIGR00057">
    <property type="entry name" value="L-threonylcarbamoyladenylate synthase"/>
    <property type="match status" value="1"/>
</dbReference>
<keyword evidence="4 9" id="KW-0819">tRNA processing</keyword>
<keyword evidence="3 9" id="KW-0808">Transferase</keyword>
<dbReference type="GO" id="GO:0000049">
    <property type="term" value="F:tRNA binding"/>
    <property type="evidence" value="ECO:0007669"/>
    <property type="project" value="TreeGrafter"/>
</dbReference>
<organism evidence="11 12">
    <name type="scientific">Ferrimonas sediminum</name>
    <dbReference type="NCBI Taxonomy" id="718193"/>
    <lineage>
        <taxon>Bacteria</taxon>
        <taxon>Pseudomonadati</taxon>
        <taxon>Pseudomonadota</taxon>
        <taxon>Gammaproteobacteria</taxon>
        <taxon>Alteromonadales</taxon>
        <taxon>Ferrimonadaceae</taxon>
        <taxon>Ferrimonas</taxon>
    </lineage>
</organism>
<dbReference type="GO" id="GO:0006450">
    <property type="term" value="P:regulation of translational fidelity"/>
    <property type="evidence" value="ECO:0007669"/>
    <property type="project" value="TreeGrafter"/>
</dbReference>
<dbReference type="InterPro" id="IPR023535">
    <property type="entry name" value="TC-AMP_synthase"/>
</dbReference>
<gene>
    <name evidence="9" type="primary">tsaC</name>
    <name evidence="11" type="ORF">SAMN04488540_12254</name>
</gene>
<evidence type="ECO:0000313" key="12">
    <source>
        <dbReference type="Proteomes" id="UP000199527"/>
    </source>
</evidence>
<keyword evidence="2 9" id="KW-0963">Cytoplasm</keyword>
<dbReference type="Gene3D" id="3.90.870.10">
    <property type="entry name" value="DHBP synthase"/>
    <property type="match status" value="1"/>
</dbReference>
<evidence type="ECO:0000256" key="7">
    <source>
        <dbReference type="ARBA" id="ARBA00022840"/>
    </source>
</evidence>
<sequence>MSKRVTLAQGAELVRNGGVIAYATEAVFGLGCDPDNRDAVMRLLAIKQRPVEKGLILLAADFDQLRPYVDESALSAAQLSRMFDSWPGPFTWVVPAKPGVPDWISGKFDSIAVRVTAHPEAAQLARLFGKPLISTSANLSGQEPGRSVSEVQSCLAGLLDGVVDSTTGAALSPSTIRDALSGEVLRGT</sequence>
<evidence type="ECO:0000256" key="1">
    <source>
        <dbReference type="ARBA" id="ARBA00004496"/>
    </source>
</evidence>
<evidence type="ECO:0000256" key="2">
    <source>
        <dbReference type="ARBA" id="ARBA00022490"/>
    </source>
</evidence>
<comment type="function">
    <text evidence="9">Required for the formation of a threonylcarbamoyl group on adenosine at position 37 (t(6)A37) in tRNAs that read codons beginning with adenine. Catalyzes the conversion of L-threonine, HCO(3)(-)/CO(2) and ATP to give threonylcarbamoyl-AMP (TC-AMP) as the acyladenylate intermediate, with the release of diphosphate.</text>
</comment>
<name>A0A1G9AAT0_9GAMM</name>
<comment type="subcellular location">
    <subcellularLocation>
        <location evidence="1 9">Cytoplasm</location>
    </subcellularLocation>
</comment>
<dbReference type="PROSITE" id="PS51163">
    <property type="entry name" value="YRDC"/>
    <property type="match status" value="1"/>
</dbReference>
<evidence type="ECO:0000256" key="8">
    <source>
        <dbReference type="ARBA" id="ARBA00048366"/>
    </source>
</evidence>
<comment type="similarity">
    <text evidence="9">Belongs to the SUA5 family. TsaC subfamily.</text>
</comment>
<evidence type="ECO:0000259" key="10">
    <source>
        <dbReference type="PROSITE" id="PS51163"/>
    </source>
</evidence>
<evidence type="ECO:0000256" key="4">
    <source>
        <dbReference type="ARBA" id="ARBA00022694"/>
    </source>
</evidence>
<dbReference type="GO" id="GO:0005524">
    <property type="term" value="F:ATP binding"/>
    <property type="evidence" value="ECO:0007669"/>
    <property type="project" value="UniProtKB-UniRule"/>
</dbReference>
<dbReference type="InterPro" id="IPR017945">
    <property type="entry name" value="DHBP_synth_RibB-like_a/b_dom"/>
</dbReference>
<dbReference type="GO" id="GO:0005737">
    <property type="term" value="C:cytoplasm"/>
    <property type="evidence" value="ECO:0007669"/>
    <property type="project" value="UniProtKB-SubCell"/>
</dbReference>
<keyword evidence="7 9" id="KW-0067">ATP-binding</keyword>
<dbReference type="AlphaFoldDB" id="A0A1G9AAT0"/>
<keyword evidence="12" id="KW-1185">Reference proteome</keyword>
<dbReference type="InterPro" id="IPR050156">
    <property type="entry name" value="TC-AMP_synthase_SUA5"/>
</dbReference>
<dbReference type="EC" id="2.7.7.87" evidence="9"/>
<evidence type="ECO:0000256" key="3">
    <source>
        <dbReference type="ARBA" id="ARBA00022679"/>
    </source>
</evidence>
<accession>A0A1G9AAT0</accession>
<evidence type="ECO:0000256" key="5">
    <source>
        <dbReference type="ARBA" id="ARBA00022695"/>
    </source>
</evidence>
<evidence type="ECO:0000313" key="11">
    <source>
        <dbReference type="EMBL" id="SDK24418.1"/>
    </source>
</evidence>
<dbReference type="HAMAP" id="MF_01852">
    <property type="entry name" value="TsaC"/>
    <property type="match status" value="1"/>
</dbReference>